<dbReference type="EMBL" id="CP009888">
    <property type="protein sequence ID" value="AIY64580.1"/>
    <property type="molecule type" value="Genomic_DNA"/>
</dbReference>
<keyword evidence="3" id="KW-1185">Reference proteome</keyword>
<dbReference type="RefSeq" id="WP_038639520.1">
    <property type="nucleotide sequence ID" value="NZ_CP009888.1"/>
</dbReference>
<dbReference type="NCBIfam" id="TIGR02532">
    <property type="entry name" value="IV_pilin_GFxxxE"/>
    <property type="match status" value="1"/>
</dbReference>
<dbReference type="KEGG" id="pseo:OM33_05015"/>
<dbReference type="STRING" id="1348114.OM33_05015"/>
<dbReference type="AlphaFoldDB" id="A0A0A7ED62"/>
<evidence type="ECO:0000313" key="2">
    <source>
        <dbReference type="EMBL" id="AIY64580.1"/>
    </source>
</evidence>
<feature type="transmembrane region" description="Helical" evidence="1">
    <location>
        <begin position="12"/>
        <end position="34"/>
    </location>
</feature>
<reference evidence="2 3" key="1">
    <citation type="submission" date="2014-11" db="EMBL/GenBank/DDBJ databases">
        <title>Complete Genome Sequence of Pseudoalteromonas sp. Strain OCN003 Isolated from Kaneohe Bay, Oahu, Hawaii.</title>
        <authorList>
            <person name="Beurmann S."/>
            <person name="Videau P."/>
            <person name="Ushijima B."/>
            <person name="Smith A.M."/>
            <person name="Aeby G.S."/>
            <person name="Callahan S.M."/>
            <person name="Belcaid M."/>
        </authorList>
    </citation>
    <scope>NUCLEOTIDE SEQUENCE [LARGE SCALE GENOMIC DNA]</scope>
    <source>
        <strain evidence="2 3">OCN003</strain>
    </source>
</reference>
<dbReference type="InterPro" id="IPR012902">
    <property type="entry name" value="N_methyl_site"/>
</dbReference>
<dbReference type="Proteomes" id="UP000030341">
    <property type="component" value="Chromosome 1"/>
</dbReference>
<accession>A0A0A7ED62</accession>
<name>A0A0A7ED62_9GAMM</name>
<evidence type="ECO:0000256" key="1">
    <source>
        <dbReference type="SAM" id="Phobius"/>
    </source>
</evidence>
<organism evidence="2 3">
    <name type="scientific">Pseudoalteromonas piratica</name>
    <dbReference type="NCBI Taxonomy" id="1348114"/>
    <lineage>
        <taxon>Bacteria</taxon>
        <taxon>Pseudomonadati</taxon>
        <taxon>Pseudomonadota</taxon>
        <taxon>Gammaproteobacteria</taxon>
        <taxon>Alteromonadales</taxon>
        <taxon>Pseudoalteromonadaceae</taxon>
        <taxon>Pseudoalteromonas</taxon>
    </lineage>
</organism>
<dbReference type="Pfam" id="PF07963">
    <property type="entry name" value="N_methyl"/>
    <property type="match status" value="1"/>
</dbReference>
<evidence type="ECO:0008006" key="4">
    <source>
        <dbReference type="Google" id="ProtNLM"/>
    </source>
</evidence>
<keyword evidence="1" id="KW-0812">Transmembrane</keyword>
<keyword evidence="1" id="KW-1133">Transmembrane helix</keyword>
<sequence>MGGIYMKSKGFTLIEVLISLVILSMTFSLAGYAYTMYIDNFEKLSTRLSADNFESIDLINLEKVFSGMTLYSVQKKGVQRPYFKGLPNKLRFVSNTSFYELDQLLLAELSVETDSDSGRQVLIYREYNIDTNPNINFPLKAELLLPHRKEYLLTADSINFSYYASASISELLGGRNTEHPLEFENFDAEIESQLPIYIAFNIKNQGRDSRLIQGPISFEHMKYNINLGSFEVNNI</sequence>
<proteinExistence type="predicted"/>
<keyword evidence="1" id="KW-0472">Membrane</keyword>
<gene>
    <name evidence="2" type="ORF">OM33_05015</name>
</gene>
<dbReference type="HOGENOM" id="CLU_1179414_0_0_6"/>
<protein>
    <recommendedName>
        <fullName evidence="4">Prepilin-type N-terminal cleavage/methylation domain-containing protein</fullName>
    </recommendedName>
</protein>
<evidence type="ECO:0000313" key="3">
    <source>
        <dbReference type="Proteomes" id="UP000030341"/>
    </source>
</evidence>